<sequence>MSNAWIHADPSPFGSTDFGLVVGSLNDSARTAACFDLKPASTSLANEIYDLVRVAPCTISWINRTPSYSSLQTIGSLTEDVAREVELHLHQIVRELHANASDTLWYGNLGNALLFKLVAPNVVEVSDRVPRTGRPVQLHQPFPGVGDTMTMSLPTGLIAAACGSKPPLSLFAPGLRQAWHKLHSVPGIQRRAEPIALPRLPATIRGPHVSKTLDCLVGRRSALELAVEGMDLGPAVLPRAPVVNGAMLPDDEPPLKVTLTRWLHSGRTYDGYAASLTGGTNRAAASARVVAKVAQPAFDMALHRDYEPTGEAPPQRLAPEAAHQAASRVYEEARLLDGELAGLVVTPRFRGLWVGNALGDLSPTAASFATYLVMLVDDAGPSLADLGYTWPSLPSHLRTGIRKLYCTLHAVRVVHGDVDLRHICMTPAGTLSLIDFEGARRVDTADAQEIRDEDTLVESNLSL</sequence>
<dbReference type="EMBL" id="RSCE01000005">
    <property type="protein sequence ID" value="RSH82618.1"/>
    <property type="molecule type" value="Genomic_DNA"/>
</dbReference>
<evidence type="ECO:0008006" key="3">
    <source>
        <dbReference type="Google" id="ProtNLM"/>
    </source>
</evidence>
<evidence type="ECO:0000313" key="1">
    <source>
        <dbReference type="EMBL" id="RSH82618.1"/>
    </source>
</evidence>
<organism evidence="1 2">
    <name type="scientific">Apiotrichum porosum</name>
    <dbReference type="NCBI Taxonomy" id="105984"/>
    <lineage>
        <taxon>Eukaryota</taxon>
        <taxon>Fungi</taxon>
        <taxon>Dikarya</taxon>
        <taxon>Basidiomycota</taxon>
        <taxon>Agaricomycotina</taxon>
        <taxon>Tremellomycetes</taxon>
        <taxon>Trichosporonales</taxon>
        <taxon>Trichosporonaceae</taxon>
        <taxon>Apiotrichum</taxon>
    </lineage>
</organism>
<dbReference type="Proteomes" id="UP000279236">
    <property type="component" value="Unassembled WGS sequence"/>
</dbReference>
<dbReference type="InterPro" id="IPR011009">
    <property type="entry name" value="Kinase-like_dom_sf"/>
</dbReference>
<dbReference type="RefSeq" id="XP_028476850.1">
    <property type="nucleotide sequence ID" value="XM_028622957.1"/>
</dbReference>
<keyword evidence="2" id="KW-1185">Reference proteome</keyword>
<reference evidence="1 2" key="1">
    <citation type="submission" date="2018-11" db="EMBL/GenBank/DDBJ databases">
        <title>Genome sequence of Apiotrichum porosum DSM 27194.</title>
        <authorList>
            <person name="Aliyu H."/>
            <person name="Gorte O."/>
            <person name="Ochsenreither K."/>
        </authorList>
    </citation>
    <scope>NUCLEOTIDE SEQUENCE [LARGE SCALE GENOMIC DNA]</scope>
    <source>
        <strain evidence="1 2">DSM 27194</strain>
    </source>
</reference>
<dbReference type="GeneID" id="39592150"/>
<dbReference type="AlphaFoldDB" id="A0A427XUS2"/>
<name>A0A427XUS2_9TREE</name>
<proteinExistence type="predicted"/>
<dbReference type="OrthoDB" id="2596802at2759"/>
<protein>
    <recommendedName>
        <fullName evidence="3">Protein kinase domain-containing protein</fullName>
    </recommendedName>
</protein>
<comment type="caution">
    <text evidence="1">The sequence shown here is derived from an EMBL/GenBank/DDBJ whole genome shotgun (WGS) entry which is preliminary data.</text>
</comment>
<accession>A0A427XUS2</accession>
<gene>
    <name evidence="1" type="ORF">EHS24_007607</name>
</gene>
<dbReference type="SUPFAM" id="SSF56112">
    <property type="entry name" value="Protein kinase-like (PK-like)"/>
    <property type="match status" value="1"/>
</dbReference>
<evidence type="ECO:0000313" key="2">
    <source>
        <dbReference type="Proteomes" id="UP000279236"/>
    </source>
</evidence>